<dbReference type="Gene3D" id="3.40.395.10">
    <property type="entry name" value="Adenoviral Proteinase, Chain A"/>
    <property type="match status" value="1"/>
</dbReference>
<evidence type="ECO:0000259" key="5">
    <source>
        <dbReference type="PROSITE" id="PS50600"/>
    </source>
</evidence>
<sequence length="206" mass="24486">MNSDGGFSITQFYLNDTVINDYMDLINKRYSNVYVYNTHFYFALITRGFNMVKRWVRKIDVFSKKKLLFPIHLQNCNHWVLVCVNFELKQIQYYDSLKRHNLEVQYNIFQYLNEQYLETIGSSLCTKNWKMVTVSDIPYQENGHDCGVFVCTYAEYLARDAAFNFSQRHMKSFRQLIAYELTVKKLVDVNVDAEDIDSFIMDVINS</sequence>
<evidence type="ECO:0000256" key="3">
    <source>
        <dbReference type="ARBA" id="ARBA00022801"/>
    </source>
</evidence>
<organism evidence="6">
    <name type="scientific">Melanaphis sacchari</name>
    <dbReference type="NCBI Taxonomy" id="742174"/>
    <lineage>
        <taxon>Eukaryota</taxon>
        <taxon>Metazoa</taxon>
        <taxon>Ecdysozoa</taxon>
        <taxon>Arthropoda</taxon>
        <taxon>Hexapoda</taxon>
        <taxon>Insecta</taxon>
        <taxon>Pterygota</taxon>
        <taxon>Neoptera</taxon>
        <taxon>Paraneoptera</taxon>
        <taxon>Hemiptera</taxon>
        <taxon>Sternorrhyncha</taxon>
        <taxon>Aphidomorpha</taxon>
        <taxon>Aphidoidea</taxon>
        <taxon>Aphididae</taxon>
        <taxon>Aphidini</taxon>
        <taxon>Melanaphis</taxon>
    </lineage>
</organism>
<dbReference type="GO" id="GO:0016929">
    <property type="term" value="F:deSUMOylase activity"/>
    <property type="evidence" value="ECO:0007669"/>
    <property type="project" value="TreeGrafter"/>
</dbReference>
<dbReference type="GO" id="GO:0006508">
    <property type="term" value="P:proteolysis"/>
    <property type="evidence" value="ECO:0007669"/>
    <property type="project" value="UniProtKB-KW"/>
</dbReference>
<dbReference type="Pfam" id="PF02902">
    <property type="entry name" value="Peptidase_C48"/>
    <property type="match status" value="1"/>
</dbReference>
<keyword evidence="2 6" id="KW-0645">Protease</keyword>
<reference evidence="6" key="1">
    <citation type="submission" date="2017-10" db="EMBL/GenBank/DDBJ databases">
        <title>Transcriptome Assembly of Sugarcane Aphid Adults.</title>
        <authorList>
            <person name="Scully E.D."/>
            <person name="Palmer N.A."/>
            <person name="Geib S.M."/>
            <person name="Sarath G."/>
            <person name="Sattler S.E."/>
        </authorList>
    </citation>
    <scope>NUCLEOTIDE SEQUENCE</scope>
    <source>
        <tissue evidence="6">Whole body</tissue>
    </source>
</reference>
<evidence type="ECO:0000256" key="4">
    <source>
        <dbReference type="ARBA" id="ARBA00022807"/>
    </source>
</evidence>
<gene>
    <name evidence="6" type="primary">Senp1_0</name>
</gene>
<dbReference type="PANTHER" id="PTHR12606:SF141">
    <property type="entry name" value="GH15225P-RELATED"/>
    <property type="match status" value="1"/>
</dbReference>
<comment type="similarity">
    <text evidence="1">Belongs to the peptidase C48 family.</text>
</comment>
<evidence type="ECO:0000313" key="6">
    <source>
        <dbReference type="EMBL" id="MBW13584.1"/>
    </source>
</evidence>
<dbReference type="InterPro" id="IPR038765">
    <property type="entry name" value="Papain-like_cys_pep_sf"/>
</dbReference>
<dbReference type="OrthoDB" id="8188607at2759"/>
<evidence type="ECO:0000256" key="1">
    <source>
        <dbReference type="ARBA" id="ARBA00005234"/>
    </source>
</evidence>
<evidence type="ECO:0000256" key="2">
    <source>
        <dbReference type="ARBA" id="ARBA00022670"/>
    </source>
</evidence>
<proteinExistence type="inferred from homology"/>
<feature type="domain" description="Ubiquitin-like protease family profile" evidence="5">
    <location>
        <begin position="1"/>
        <end position="157"/>
    </location>
</feature>
<dbReference type="GO" id="GO:0005634">
    <property type="term" value="C:nucleus"/>
    <property type="evidence" value="ECO:0007669"/>
    <property type="project" value="TreeGrafter"/>
</dbReference>
<keyword evidence="3" id="KW-0378">Hydrolase</keyword>
<dbReference type="PROSITE" id="PS50600">
    <property type="entry name" value="ULP_PROTEASE"/>
    <property type="match status" value="1"/>
</dbReference>
<accession>A0A2H8THJ4</accession>
<dbReference type="GO" id="GO:0016926">
    <property type="term" value="P:protein desumoylation"/>
    <property type="evidence" value="ECO:0007669"/>
    <property type="project" value="TreeGrafter"/>
</dbReference>
<dbReference type="EMBL" id="GFXV01001779">
    <property type="protein sequence ID" value="MBW13584.1"/>
    <property type="molecule type" value="Transcribed_RNA"/>
</dbReference>
<dbReference type="SUPFAM" id="SSF54001">
    <property type="entry name" value="Cysteine proteinases"/>
    <property type="match status" value="1"/>
</dbReference>
<dbReference type="AlphaFoldDB" id="A0A2H8THJ4"/>
<dbReference type="InterPro" id="IPR003653">
    <property type="entry name" value="Peptidase_C48_C"/>
</dbReference>
<dbReference type="PANTHER" id="PTHR12606">
    <property type="entry name" value="SENTRIN/SUMO-SPECIFIC PROTEASE"/>
    <property type="match status" value="1"/>
</dbReference>
<protein>
    <submittedName>
        <fullName evidence="6">Sentrin-specific protease 1</fullName>
    </submittedName>
</protein>
<keyword evidence="4" id="KW-0788">Thiol protease</keyword>
<name>A0A2H8THJ4_9HEMI</name>